<feature type="transmembrane region" description="Helical" evidence="9">
    <location>
        <begin position="161"/>
        <end position="181"/>
    </location>
</feature>
<keyword evidence="7 9" id="KW-0472">Membrane</keyword>
<feature type="domain" description="P-type ATPase A" evidence="10">
    <location>
        <begin position="638"/>
        <end position="729"/>
    </location>
</feature>
<keyword evidence="5" id="KW-0460">Magnesium</keyword>
<evidence type="ECO:0000256" key="6">
    <source>
        <dbReference type="ARBA" id="ARBA00022989"/>
    </source>
</evidence>
<feature type="transmembrane region" description="Helical" evidence="9">
    <location>
        <begin position="1292"/>
        <end position="1318"/>
    </location>
</feature>
<protein>
    <recommendedName>
        <fullName evidence="14">Calcium-transporting ATPase</fullName>
    </recommendedName>
</protein>
<dbReference type="InterPro" id="IPR008250">
    <property type="entry name" value="ATPase_P-typ_transduc_dom_A_sf"/>
</dbReference>
<evidence type="ECO:0008006" key="14">
    <source>
        <dbReference type="Google" id="ProtNLM"/>
    </source>
</evidence>
<feature type="transmembrane region" description="Helical" evidence="9">
    <location>
        <begin position="1042"/>
        <end position="1059"/>
    </location>
</feature>
<dbReference type="Gene3D" id="3.40.1110.10">
    <property type="entry name" value="Calcium-transporting ATPase, cytoplasmic domain N"/>
    <property type="match status" value="2"/>
</dbReference>
<keyword evidence="13" id="KW-1185">Reference proteome</keyword>
<feature type="transmembrane region" description="Helical" evidence="9">
    <location>
        <begin position="381"/>
        <end position="404"/>
    </location>
</feature>
<evidence type="ECO:0000256" key="1">
    <source>
        <dbReference type="ARBA" id="ARBA00004370"/>
    </source>
</evidence>
<dbReference type="PANTHER" id="PTHR24093">
    <property type="entry name" value="CATION TRANSPORTING ATPASE"/>
    <property type="match status" value="1"/>
</dbReference>
<dbReference type="InterPro" id="IPR023299">
    <property type="entry name" value="ATPase_P-typ_cyto_dom_N"/>
</dbReference>
<feature type="transmembrane region" description="Helical" evidence="9">
    <location>
        <begin position="1708"/>
        <end position="1727"/>
    </location>
</feature>
<keyword evidence="4" id="KW-0106">Calcium</keyword>
<feature type="transmembrane region" description="Helical" evidence="9">
    <location>
        <begin position="1677"/>
        <end position="1696"/>
    </location>
</feature>
<feature type="transmembrane region" description="Helical" evidence="9">
    <location>
        <begin position="136"/>
        <end position="155"/>
    </location>
</feature>
<dbReference type="Gene3D" id="3.40.50.1000">
    <property type="entry name" value="HAD superfamily/HAD-like"/>
    <property type="match status" value="2"/>
</dbReference>
<evidence type="ECO:0000256" key="9">
    <source>
        <dbReference type="SAM" id="Phobius"/>
    </source>
</evidence>
<evidence type="ECO:0000256" key="4">
    <source>
        <dbReference type="ARBA" id="ARBA00022837"/>
    </source>
</evidence>
<feature type="transmembrane region" description="Helical" evidence="9">
    <location>
        <begin position="1071"/>
        <end position="1091"/>
    </location>
</feature>
<evidence type="ECO:0000256" key="2">
    <source>
        <dbReference type="ARBA" id="ARBA00022692"/>
    </source>
</evidence>
<dbReference type="InterPro" id="IPR023298">
    <property type="entry name" value="ATPase_P-typ_TM_dom_sf"/>
</dbReference>
<dbReference type="PANTHER" id="PTHR24093:SF470">
    <property type="entry name" value="CALCIUM-TRANSPORTING ATPASE 12, PLASMA MEMBRANE-TYPE-LIKE"/>
    <property type="match status" value="1"/>
</dbReference>
<feature type="transmembrane region" description="Helical" evidence="9">
    <location>
        <begin position="603"/>
        <end position="626"/>
    </location>
</feature>
<dbReference type="GO" id="GO:0005388">
    <property type="term" value="F:P-type calcium transporter activity"/>
    <property type="evidence" value="ECO:0007669"/>
    <property type="project" value="TreeGrafter"/>
</dbReference>
<feature type="compositionally biased region" description="Polar residues" evidence="8">
    <location>
        <begin position="101"/>
        <end position="115"/>
    </location>
</feature>
<dbReference type="InterPro" id="IPR036412">
    <property type="entry name" value="HAD-like_sf"/>
</dbReference>
<dbReference type="Gene3D" id="1.20.1110.10">
    <property type="entry name" value="Calcium-transporting ATPase, transmembrane domain"/>
    <property type="match status" value="4"/>
</dbReference>
<dbReference type="InterPro" id="IPR059000">
    <property type="entry name" value="ATPase_P-type_domA"/>
</dbReference>
<dbReference type="SUPFAM" id="SSF56784">
    <property type="entry name" value="HAD-like"/>
    <property type="match status" value="1"/>
</dbReference>
<evidence type="ECO:0000256" key="5">
    <source>
        <dbReference type="ARBA" id="ARBA00022842"/>
    </source>
</evidence>
<keyword evidence="2 9" id="KW-0812">Transmembrane</keyword>
<dbReference type="Proteomes" id="UP000583929">
    <property type="component" value="Unassembled WGS sequence"/>
</dbReference>
<organism evidence="12 13">
    <name type="scientific">Cannabis sativa</name>
    <name type="common">Hemp</name>
    <name type="synonym">Marijuana</name>
    <dbReference type="NCBI Taxonomy" id="3483"/>
    <lineage>
        <taxon>Eukaryota</taxon>
        <taxon>Viridiplantae</taxon>
        <taxon>Streptophyta</taxon>
        <taxon>Embryophyta</taxon>
        <taxon>Tracheophyta</taxon>
        <taxon>Spermatophyta</taxon>
        <taxon>Magnoliopsida</taxon>
        <taxon>eudicotyledons</taxon>
        <taxon>Gunneridae</taxon>
        <taxon>Pentapetalae</taxon>
        <taxon>rosids</taxon>
        <taxon>fabids</taxon>
        <taxon>Rosales</taxon>
        <taxon>Cannabaceae</taxon>
        <taxon>Cannabis</taxon>
    </lineage>
</organism>
<feature type="region of interest" description="Disordered" evidence="8">
    <location>
        <begin position="91"/>
        <end position="115"/>
    </location>
</feature>
<feature type="domain" description="P-type ATPase A" evidence="10">
    <location>
        <begin position="199"/>
        <end position="292"/>
    </location>
</feature>
<feature type="transmembrane region" description="Helical" evidence="9">
    <location>
        <begin position="1232"/>
        <end position="1249"/>
    </location>
</feature>
<feature type="transmembrane region" description="Helical" evidence="9">
    <location>
        <begin position="757"/>
        <end position="776"/>
    </location>
</feature>
<dbReference type="GO" id="GO:0005886">
    <property type="term" value="C:plasma membrane"/>
    <property type="evidence" value="ECO:0007669"/>
    <property type="project" value="TreeGrafter"/>
</dbReference>
<evidence type="ECO:0000256" key="8">
    <source>
        <dbReference type="SAM" id="MobiDB-lite"/>
    </source>
</evidence>
<dbReference type="InterPro" id="IPR006068">
    <property type="entry name" value="ATPase_P-typ_cation-transptr_C"/>
</dbReference>
<evidence type="ECO:0000313" key="13">
    <source>
        <dbReference type="Proteomes" id="UP000583929"/>
    </source>
</evidence>
<dbReference type="SUPFAM" id="SSF81660">
    <property type="entry name" value="Metal cation-transporting ATPase, ATP-binding domain N"/>
    <property type="match status" value="1"/>
</dbReference>
<dbReference type="InterPro" id="IPR023214">
    <property type="entry name" value="HAD_sf"/>
</dbReference>
<evidence type="ECO:0000256" key="7">
    <source>
        <dbReference type="ARBA" id="ARBA00023136"/>
    </source>
</evidence>
<sequence length="1736" mass="191320">MYILKETDEAELLLPASPNGDEHDHNHREVVAETNNTSSNIGTATTADEIINQQKDRIAEITRTKDLISLTQIGGLKGVAEALNTDLEAGIPGHQEDLNRRTSTNLDIPNNTGHSSTEAITSPSFFRIILNHCNNIPIMILFIAAGLSFGLGMKLDGPETGWYEGCFIMVSIIILVFAPAFRDLWEIKRSRRNRPMPILKQNSVFVYRGNIKQQVYVSQLVQGDVLLLETGCVVPADGLFIRGEFLVVHDGSESTVDEDDPFLFHGFMVTHGSGRMLVTAVGADTEFSKLMSFEASSGQTPDRIARWPAQLDWLCKVTHIIGLSFSVIILVVILVRVMLDKHFDSDTDLPQFKGKPTKSYEIMDVIEMVFMRQRGNICSNIVALLVAMVGVVEGIPFIITYVSILRIKKMLPKEAYSDLGLLSSVTVGSGTVICTDKAPLNPIDVPMCFIGAEEVINTTSSNLAKAETSIGTTSTTTAATTDDDAKSQQFANIVEIVNTKDLDSLNRFGGVKGIAVALNTNLEAGISGDENDLSWRKGQSNSDHASTGQSTEHVIEAQPSFDFLRILLKYCNDAAIGFLIIAALLSIGFGIKKDGTETGWYEGFFILVGVVILVVGPTLHELWLLARSRREPLLHLEQNLVFVSRGNTKQKIPISQLVQGDVLWLETENLVPADGLFIGGESLVVHDGLNSTINEQCPFLFHGSTVTHGSGRMLVTTVGGETKFSKLVSSGAATSQTPDRITRFPAQLERLSKVTHMAGLVISIVILVVPFVRFMIDQNFDSDSDYPKLKAGNTDTTKTKEIIDLIERLVMKPRGNMGTNLVTLLTIVMVGLMEGMSLVITLTSILWRKKLLSKIASDPGLLGSVIMGSATVVICDPLNPADVSVCFVGTDKVVNLAELPTLVREALGNGISAPLVKHWSDRIVSCPVDAAAKYTWNLTKKGDSAPKESAEDAVISAENIDEDDSHLQFKNINNIIKEKDVGSLLEFGGAPGFAEALGTDIEKGIPEDDQHCCFRQLASKTFNSTPSKPFILLRLFRSSNNYIMLLLLLSAILSIGFGIKEEGLRTGWCEGVILLNALIILLVFPIIRDLLNDLFKGKRRQLQDDQEKEILMVDVVRGGTRKKIFMSDMLLGDLVCLERGHQIPADGLLVSGDYLELDGGSNVVVNASNPFLFYGAEVINGQGRMIVTALGENTVWAEMMSVSSCHHHDLVIKKQSGPFQDQLDKINTWKQIVGLLISIFIIVVLFLRFELTKQEAKSGITDIRGKPITVDEFKDLVERIVTKPNGKITNSLISSLTMLLVGVVEGLPFCITLAIAYWRRTGMTFAQELSACVAMGSVTAICTDRTGGLTLEPLEVDKFLIGEAEITDESVIASHVGEAIRDGISSTLVLPQAFRSETDEPLLSWALFRFQSKLEALRRQSCTTILQVRELIDDDEERKGLLLMMTKNDYGGDTDMTTCMHCKGPATEILPRCSRYYNNEGILNDMNDHKRLEFNHIVEQMESTHLKVIAFAYKQTIAPTTIEENDLTLLGLVSLKMSIREDIKEAIKACKIAGVRIILVSKDDVETLVAIAQQFGILEDNPTAEEVITGHEFQKLMEKPSEPNKEAVIITKAMLINIISQAISQASILVTFQFKGQAILGTNQKVNRTIIFNSFVLCQLFNQFNTREMVLKNLFRAMFWVAFGVTLVLQLIFIEIAHLLGGNSRLNWAQWCICFLIGLVPMAIDWAEKFIRFMIE</sequence>
<proteinExistence type="predicted"/>
<dbReference type="Pfam" id="PF13246">
    <property type="entry name" value="Cation_ATPase"/>
    <property type="match status" value="1"/>
</dbReference>
<dbReference type="Gene3D" id="2.70.150.10">
    <property type="entry name" value="Calcium-transporting ATPase, cytoplasmic transduction domain A"/>
    <property type="match status" value="3"/>
</dbReference>
<keyword evidence="3" id="KW-0479">Metal-binding</keyword>
<evidence type="ECO:0000256" key="3">
    <source>
        <dbReference type="ARBA" id="ARBA00022723"/>
    </source>
</evidence>
<feature type="transmembrane region" description="Helical" evidence="9">
    <location>
        <begin position="313"/>
        <end position="339"/>
    </location>
</feature>
<name>A0A7J6HW15_CANSA</name>
<dbReference type="GO" id="GO:0046872">
    <property type="term" value="F:metal ion binding"/>
    <property type="evidence" value="ECO:0007669"/>
    <property type="project" value="UniProtKB-KW"/>
</dbReference>
<feature type="transmembrane region" description="Helical" evidence="9">
    <location>
        <begin position="574"/>
        <end position="591"/>
    </location>
</feature>
<dbReference type="GO" id="GO:0000166">
    <property type="term" value="F:nucleotide binding"/>
    <property type="evidence" value="ECO:0007669"/>
    <property type="project" value="InterPro"/>
</dbReference>
<evidence type="ECO:0000259" key="10">
    <source>
        <dbReference type="Pfam" id="PF00122"/>
    </source>
</evidence>
<dbReference type="EMBL" id="JAATIQ010000021">
    <property type="protein sequence ID" value="KAF4399507.1"/>
    <property type="molecule type" value="Genomic_DNA"/>
</dbReference>
<evidence type="ECO:0000313" key="12">
    <source>
        <dbReference type="EMBL" id="KAF4399507.1"/>
    </source>
</evidence>
<dbReference type="SUPFAM" id="SSF81653">
    <property type="entry name" value="Calcium ATPase, transduction domain A"/>
    <property type="match status" value="3"/>
</dbReference>
<feature type="domain" description="Cation-transporting P-type ATPase C-terminal" evidence="11">
    <location>
        <begin position="1594"/>
        <end position="1731"/>
    </location>
</feature>
<accession>A0A7J6HW15</accession>
<comment type="caution">
    <text evidence="12">The sequence shown here is derived from an EMBL/GenBank/DDBJ whole genome shotgun (WGS) entry which is preliminary data.</text>
</comment>
<reference evidence="12 13" key="1">
    <citation type="journal article" date="2020" name="bioRxiv">
        <title>Sequence and annotation of 42 cannabis genomes reveals extensive copy number variation in cannabinoid synthesis and pathogen resistance genes.</title>
        <authorList>
            <person name="Mckernan K.J."/>
            <person name="Helbert Y."/>
            <person name="Kane L.T."/>
            <person name="Ebling H."/>
            <person name="Zhang L."/>
            <person name="Liu B."/>
            <person name="Eaton Z."/>
            <person name="Mclaughlin S."/>
            <person name="Kingan S."/>
            <person name="Baybayan P."/>
            <person name="Concepcion G."/>
            <person name="Jordan M."/>
            <person name="Riva A."/>
            <person name="Barbazuk W."/>
            <person name="Harkins T."/>
        </authorList>
    </citation>
    <scope>NUCLEOTIDE SEQUENCE [LARGE SCALE GENOMIC DNA]</scope>
    <source>
        <strain evidence="13">cv. Jamaican Lion 4</strain>
        <tissue evidence="12">Leaf</tissue>
    </source>
</reference>
<comment type="subcellular location">
    <subcellularLocation>
        <location evidence="1">Membrane</location>
    </subcellularLocation>
</comment>
<gene>
    <name evidence="12" type="ORF">G4B88_022590</name>
</gene>
<evidence type="ECO:0000259" key="11">
    <source>
        <dbReference type="Pfam" id="PF00689"/>
    </source>
</evidence>
<feature type="domain" description="P-type ATPase A" evidence="10">
    <location>
        <begin position="1112"/>
        <end position="1201"/>
    </location>
</feature>
<feature type="transmembrane region" description="Helical" evidence="9">
    <location>
        <begin position="821"/>
        <end position="847"/>
    </location>
</feature>
<dbReference type="Pfam" id="PF00122">
    <property type="entry name" value="E1-E2_ATPase"/>
    <property type="match status" value="3"/>
</dbReference>
<dbReference type="SUPFAM" id="SSF81665">
    <property type="entry name" value="Calcium ATPase, transmembrane domain M"/>
    <property type="match status" value="4"/>
</dbReference>
<keyword evidence="6 9" id="KW-1133">Transmembrane helix</keyword>
<dbReference type="Pfam" id="PF00689">
    <property type="entry name" value="Cation_ATPase_C"/>
    <property type="match status" value="1"/>
</dbReference>